<feature type="compositionally biased region" description="Acidic residues" evidence="6">
    <location>
        <begin position="332"/>
        <end position="344"/>
    </location>
</feature>
<dbReference type="PROSITE" id="PS52032">
    <property type="entry name" value="MARR_BRCT_CHROMO"/>
    <property type="match status" value="1"/>
</dbReference>
<feature type="region of interest" description="Disordered" evidence="6">
    <location>
        <begin position="307"/>
        <end position="353"/>
    </location>
</feature>
<dbReference type="PANTHER" id="PTHR12802:SF41">
    <property type="entry name" value="BRAHMA ASSOCIATED PROTEIN 155 KDA"/>
    <property type="match status" value="1"/>
</dbReference>
<dbReference type="InterPro" id="IPR036420">
    <property type="entry name" value="BRCT_dom_sf"/>
</dbReference>
<feature type="coiled-coil region" evidence="5">
    <location>
        <begin position="1010"/>
        <end position="1040"/>
    </location>
</feature>
<dbReference type="Pfam" id="PF04433">
    <property type="entry name" value="SWIRM"/>
    <property type="match status" value="1"/>
</dbReference>
<dbReference type="GO" id="GO:0016514">
    <property type="term" value="C:SWI/SNF complex"/>
    <property type="evidence" value="ECO:0007669"/>
    <property type="project" value="TreeGrafter"/>
</dbReference>
<dbReference type="InterPro" id="IPR001005">
    <property type="entry name" value="SANT/Myb"/>
</dbReference>
<feature type="region of interest" description="Disordered" evidence="6">
    <location>
        <begin position="374"/>
        <end position="416"/>
    </location>
</feature>
<evidence type="ECO:0000256" key="5">
    <source>
        <dbReference type="SAM" id="Coils"/>
    </source>
</evidence>
<evidence type="ECO:0000256" key="3">
    <source>
        <dbReference type="ARBA" id="ARBA00023163"/>
    </source>
</evidence>
<dbReference type="InterPro" id="IPR007526">
    <property type="entry name" value="SWIRM"/>
</dbReference>
<evidence type="ECO:0000259" key="9">
    <source>
        <dbReference type="PROSITE" id="PS51293"/>
    </source>
</evidence>
<dbReference type="InterPro" id="IPR041984">
    <property type="entry name" value="Rsc8/Ssr1/Ssr2_ZZ"/>
</dbReference>
<dbReference type="FunCoup" id="A0A316YYT6">
    <property type="interactions" value="63"/>
</dbReference>
<dbReference type="OrthoDB" id="118550at2759"/>
<dbReference type="PROSITE" id="PS50934">
    <property type="entry name" value="SWIRM"/>
    <property type="match status" value="1"/>
</dbReference>
<dbReference type="Pfam" id="PF00249">
    <property type="entry name" value="Myb_DNA-binding"/>
    <property type="match status" value="1"/>
</dbReference>
<accession>A0A316YYT6</accession>
<dbReference type="GeneID" id="37042259"/>
<name>A0A316YYT6_9BASI</name>
<dbReference type="CDD" id="cd00167">
    <property type="entry name" value="SANT"/>
    <property type="match status" value="1"/>
</dbReference>
<evidence type="ECO:0000313" key="12">
    <source>
        <dbReference type="Proteomes" id="UP000245768"/>
    </source>
</evidence>
<dbReference type="Proteomes" id="UP000245768">
    <property type="component" value="Unassembled WGS sequence"/>
</dbReference>
<keyword evidence="4" id="KW-0539">Nucleus</keyword>
<dbReference type="InterPro" id="IPR017884">
    <property type="entry name" value="SANT_dom"/>
</dbReference>
<keyword evidence="12" id="KW-1185">Reference proteome</keyword>
<dbReference type="Pfam" id="PF16495">
    <property type="entry name" value="SWIRM-assoc_1"/>
    <property type="match status" value="1"/>
</dbReference>
<evidence type="ECO:0000256" key="6">
    <source>
        <dbReference type="SAM" id="MobiDB-lite"/>
    </source>
</evidence>
<dbReference type="InterPro" id="IPR009057">
    <property type="entry name" value="Homeodomain-like_sf"/>
</dbReference>
<dbReference type="Gene3D" id="3.40.50.10190">
    <property type="entry name" value="BRCT domain"/>
    <property type="match status" value="1"/>
</dbReference>
<dbReference type="PANTHER" id="PTHR12802">
    <property type="entry name" value="SWI/SNF COMPLEX-RELATED"/>
    <property type="match status" value="1"/>
</dbReference>
<dbReference type="PROSITE" id="PS51293">
    <property type="entry name" value="SANT"/>
    <property type="match status" value="1"/>
</dbReference>
<dbReference type="GO" id="GO:0042393">
    <property type="term" value="F:histone binding"/>
    <property type="evidence" value="ECO:0007669"/>
    <property type="project" value="TreeGrafter"/>
</dbReference>
<sequence length="1138" mass="122486">MSLNLSGAPDVSVYTDPTIQARFDALVEPLQASLAQAGQSTTPTAPGKDNLDGAGLADLACAIQAFQHKHLGQDSAKAQGKSMHPPRIPAHFFLFGPTLSTVAQTGPSSKDAVYHVLDAALQFIASKGKTTWADFEGDEAVDTYIDMVASIREKLRSAGILKRFKVAASQDLMGAEAEDCKKVAEAMECEWVSDPSQATHVVFSSETPPPSPSGSSNQEYFRTLARVKLSKGREVSLIHVWYRPDSYDSWLPAADFADPEPEPPAKDGQPWLVATRWLRDSVRYNELMNEEDYEKEDDENNNGAEAVTTAATQSSTASAGSKSRKRGLPEDVAADDDIVEEDDSVAPSSSTSTGKRIKLLVAAKPVGAVAIDLTGASGAPPGRNYEKEPISGGQLGNLPPEGEPTRTEVGAEADGQSSIPQVRVAGTSGDVTMADEPSAAEIAAAQQAAEEAERLATESVAKKYLAEQTQEVIIPSYSTWFSFGSINPVEKRSLPEFFNNRNRSKTPAIYKDYRNFMINTYRLNPSEYLTFTACRRNLAGDVCAIMRVHAFLEQWGLINYQVDPETRPASLGPPFTGHFRVTVDTPRGLQPLHPGTRRPSQSGMPPLLAPMANGKAHSQQTGGKPSTDLTLELRRTIYQTSMKLSRPIDTDAAKSLAEAADAELRAGAGAAPSYSCDTCGADCTRTRYTSIRAPARGAYSGGYNLCPGCYLEGRFPSSMYSGDFVRIDDGPFKQAADEGNDEWSDAETLRLLEGLEMYEDDWGQVSTHVGTRSREQCITRFLQLPIEDAFLDGKDGASRQANGHGEGDRQGSLPTQSDLGPLQYVRDLKSSIPFAQTDNPVMSVVAFLASAVSPAVASAAAQSALGELTQGLKRREELREKKRTEEGSGEGDKEREQDAMDVDKDGGEVAAGEEKRAEGETDKSKDPNRAKITGDADITVHVSDAVKAQVRQAREEGDAADGDDETLPHNAVERAAAVALGAAAAKAHLLSTFEERECQRLVGQVIEAQMKKMEIKMAQFEELESLLEEERRSLESGRKQLYQDRLAVQRQIAAVHDLMRKASTQPQSVTHRDVAGVSSAVQGLNQQGPVVRQVSDAEAAATHQPPQPPQQPTAQLDGAAAAAVAAPTAPPPANLQSL</sequence>
<keyword evidence="1" id="KW-0805">Transcription regulation</keyword>
<feature type="domain" description="Chromo" evidence="10">
    <location>
        <begin position="1"/>
        <end position="310"/>
    </location>
</feature>
<feature type="compositionally biased region" description="Polar residues" evidence="6">
    <location>
        <begin position="616"/>
        <end position="627"/>
    </location>
</feature>
<dbReference type="FunFam" id="1.10.10.60:FF:000014">
    <property type="entry name" value="SWI/SNF complex subunit SMARCC2 isoform C"/>
    <property type="match status" value="1"/>
</dbReference>
<proteinExistence type="predicted"/>
<dbReference type="GO" id="GO:0045893">
    <property type="term" value="P:positive regulation of DNA-templated transcription"/>
    <property type="evidence" value="ECO:0007669"/>
    <property type="project" value="TreeGrafter"/>
</dbReference>
<dbReference type="GO" id="GO:0006338">
    <property type="term" value="P:chromatin remodeling"/>
    <property type="evidence" value="ECO:0007669"/>
    <property type="project" value="UniProtKB-ARBA"/>
</dbReference>
<dbReference type="SMART" id="SM00717">
    <property type="entry name" value="SANT"/>
    <property type="match status" value="1"/>
</dbReference>
<keyword evidence="3" id="KW-0804">Transcription</keyword>
<feature type="region of interest" description="Disordered" evidence="6">
    <location>
        <begin position="587"/>
        <end position="627"/>
    </location>
</feature>
<dbReference type="InterPro" id="IPR049898">
    <property type="entry name" value="MARR_BRCT_CHROMO"/>
</dbReference>
<dbReference type="RefSeq" id="XP_025380203.1">
    <property type="nucleotide sequence ID" value="XM_025520343.1"/>
</dbReference>
<evidence type="ECO:0000256" key="4">
    <source>
        <dbReference type="ARBA" id="ARBA00023242"/>
    </source>
</evidence>
<feature type="compositionally biased region" description="Pro residues" evidence="6">
    <location>
        <begin position="1128"/>
        <end position="1138"/>
    </location>
</feature>
<feature type="compositionally biased region" description="Basic and acidic residues" evidence="6">
    <location>
        <begin position="876"/>
        <end position="934"/>
    </location>
</feature>
<dbReference type="EMBL" id="KZ819634">
    <property type="protein sequence ID" value="PWN93005.1"/>
    <property type="molecule type" value="Genomic_DNA"/>
</dbReference>
<feature type="domain" description="SWIRM" evidence="8">
    <location>
        <begin position="472"/>
        <end position="569"/>
    </location>
</feature>
<dbReference type="STRING" id="215250.A0A316YYT6"/>
<evidence type="ECO:0000256" key="2">
    <source>
        <dbReference type="ARBA" id="ARBA00023125"/>
    </source>
</evidence>
<feature type="region of interest" description="Disordered" evidence="6">
    <location>
        <begin position="793"/>
        <end position="819"/>
    </location>
</feature>
<dbReference type="AlphaFoldDB" id="A0A316YYT6"/>
<dbReference type="Gene3D" id="1.10.10.60">
    <property type="entry name" value="Homeodomain-like"/>
    <property type="match status" value="1"/>
</dbReference>
<feature type="region of interest" description="Disordered" evidence="6">
    <location>
        <begin position="1092"/>
        <end position="1138"/>
    </location>
</feature>
<evidence type="ECO:0000259" key="7">
    <source>
        <dbReference type="PROSITE" id="PS50090"/>
    </source>
</evidence>
<evidence type="ECO:0000259" key="10">
    <source>
        <dbReference type="PROSITE" id="PS52032"/>
    </source>
</evidence>
<protein>
    <recommendedName>
        <fullName evidence="13">SWIRM-domain-containing protein</fullName>
    </recommendedName>
</protein>
<dbReference type="CDD" id="cd02336">
    <property type="entry name" value="ZZ_RSC8"/>
    <property type="match status" value="1"/>
</dbReference>
<dbReference type="InterPro" id="IPR036388">
    <property type="entry name" value="WH-like_DNA-bd_sf"/>
</dbReference>
<dbReference type="SUPFAM" id="SSF46689">
    <property type="entry name" value="Homeodomain-like"/>
    <property type="match status" value="2"/>
</dbReference>
<organism evidence="11 12">
    <name type="scientific">Acaromyces ingoldii</name>
    <dbReference type="NCBI Taxonomy" id="215250"/>
    <lineage>
        <taxon>Eukaryota</taxon>
        <taxon>Fungi</taxon>
        <taxon>Dikarya</taxon>
        <taxon>Basidiomycota</taxon>
        <taxon>Ustilaginomycotina</taxon>
        <taxon>Exobasidiomycetes</taxon>
        <taxon>Exobasidiales</taxon>
        <taxon>Cryptobasidiaceae</taxon>
        <taxon>Acaromyces</taxon>
    </lineage>
</organism>
<dbReference type="InParanoid" id="A0A316YYT6"/>
<feature type="region of interest" description="Disordered" evidence="6">
    <location>
        <begin position="876"/>
        <end position="935"/>
    </location>
</feature>
<feature type="domain" description="SANT" evidence="9">
    <location>
        <begin position="738"/>
        <end position="789"/>
    </location>
</feature>
<evidence type="ECO:0000313" key="11">
    <source>
        <dbReference type="EMBL" id="PWN93005.1"/>
    </source>
</evidence>
<keyword evidence="2" id="KW-0238">DNA-binding</keyword>
<evidence type="ECO:0000256" key="1">
    <source>
        <dbReference type="ARBA" id="ARBA00023015"/>
    </source>
</evidence>
<feature type="compositionally biased region" description="Low complexity" evidence="6">
    <location>
        <begin position="307"/>
        <end position="321"/>
    </location>
</feature>
<dbReference type="Gene3D" id="1.10.10.10">
    <property type="entry name" value="Winged helix-like DNA-binding domain superfamily/Winged helix DNA-binding domain"/>
    <property type="match status" value="1"/>
</dbReference>
<dbReference type="FunFam" id="1.10.10.10:FF:000020">
    <property type="entry name" value="SWI/SNF complex subunit SMARCC2 isoform c"/>
    <property type="match status" value="1"/>
</dbReference>
<evidence type="ECO:0008006" key="13">
    <source>
        <dbReference type="Google" id="ProtNLM"/>
    </source>
</evidence>
<dbReference type="InterPro" id="IPR032451">
    <property type="entry name" value="SMARCC_C"/>
</dbReference>
<feature type="domain" description="Myb-like" evidence="7">
    <location>
        <begin position="735"/>
        <end position="785"/>
    </location>
</feature>
<feature type="compositionally biased region" description="Low complexity" evidence="6">
    <location>
        <begin position="1112"/>
        <end position="1127"/>
    </location>
</feature>
<keyword evidence="5" id="KW-0175">Coiled coil</keyword>
<dbReference type="SUPFAM" id="SSF52113">
    <property type="entry name" value="BRCT domain"/>
    <property type="match status" value="1"/>
</dbReference>
<dbReference type="GO" id="GO:0003677">
    <property type="term" value="F:DNA binding"/>
    <property type="evidence" value="ECO:0007669"/>
    <property type="project" value="UniProtKB-KW"/>
</dbReference>
<evidence type="ECO:0000259" key="8">
    <source>
        <dbReference type="PROSITE" id="PS50934"/>
    </source>
</evidence>
<dbReference type="PROSITE" id="PS50090">
    <property type="entry name" value="MYB_LIKE"/>
    <property type="match status" value="1"/>
</dbReference>
<reference evidence="11 12" key="1">
    <citation type="journal article" date="2018" name="Mol. Biol. Evol.">
        <title>Broad Genomic Sampling Reveals a Smut Pathogenic Ancestry of the Fungal Clade Ustilaginomycotina.</title>
        <authorList>
            <person name="Kijpornyongpan T."/>
            <person name="Mondo S.J."/>
            <person name="Barry K."/>
            <person name="Sandor L."/>
            <person name="Lee J."/>
            <person name="Lipzen A."/>
            <person name="Pangilinan J."/>
            <person name="LaButti K."/>
            <person name="Hainaut M."/>
            <person name="Henrissat B."/>
            <person name="Grigoriev I.V."/>
            <person name="Spatafora J.W."/>
            <person name="Aime M.C."/>
        </authorList>
    </citation>
    <scope>NUCLEOTIDE SEQUENCE [LARGE SCALE GENOMIC DNA]</scope>
    <source>
        <strain evidence="11 12">MCA 4198</strain>
    </source>
</reference>
<gene>
    <name evidence="11" type="ORF">FA10DRAFT_263724</name>
</gene>